<reference evidence="2 3" key="1">
    <citation type="submission" date="2018-02" db="EMBL/GenBank/DDBJ databases">
        <title>The genomes of Aspergillus section Nigri reveals drivers in fungal speciation.</title>
        <authorList>
            <consortium name="DOE Joint Genome Institute"/>
            <person name="Vesth T.C."/>
            <person name="Nybo J."/>
            <person name="Theobald S."/>
            <person name="Brandl J."/>
            <person name="Frisvad J.C."/>
            <person name="Nielsen K.F."/>
            <person name="Lyhne E.K."/>
            <person name="Kogle M.E."/>
            <person name="Kuo A."/>
            <person name="Riley R."/>
            <person name="Clum A."/>
            <person name="Nolan M."/>
            <person name="Lipzen A."/>
            <person name="Salamov A."/>
            <person name="Henrissat B."/>
            <person name="Wiebenga A."/>
            <person name="De vries R.P."/>
            <person name="Grigoriev I.V."/>
            <person name="Mortensen U.H."/>
            <person name="Andersen M.R."/>
            <person name="Baker S.E."/>
        </authorList>
    </citation>
    <scope>NUCLEOTIDE SEQUENCE [LARGE SCALE GENOMIC DNA]</scope>
    <source>
        <strain evidence="2 3">CBS 115571</strain>
    </source>
</reference>
<evidence type="ECO:0008006" key="4">
    <source>
        <dbReference type="Google" id="ProtNLM"/>
    </source>
</evidence>
<feature type="compositionally biased region" description="Polar residues" evidence="1">
    <location>
        <begin position="357"/>
        <end position="366"/>
    </location>
</feature>
<feature type="compositionally biased region" description="Basic and acidic residues" evidence="1">
    <location>
        <begin position="147"/>
        <end position="170"/>
    </location>
</feature>
<accession>A0A2V5HNE6</accession>
<dbReference type="EMBL" id="KZ825152">
    <property type="protein sequence ID" value="PYI17770.1"/>
    <property type="molecule type" value="Genomic_DNA"/>
</dbReference>
<feature type="compositionally biased region" description="Basic and acidic residues" evidence="1">
    <location>
        <begin position="294"/>
        <end position="308"/>
    </location>
</feature>
<evidence type="ECO:0000256" key="1">
    <source>
        <dbReference type="SAM" id="MobiDB-lite"/>
    </source>
</evidence>
<sequence>MDWDRNRRFDDHRGGESYRPAASRGYSRRSRSPPRVRSPRLVADTWVPSNRTYGRARSRSPAPSRRRPSRSPHFYSRDTVLGPYQKASSPPRRFSPRRDGRNRSPHQPLWRSRSPYGDGPYREMSWGRSTPKRLREASPPSQNFRQPRRERPSLSADKYSKAELPARDSSGRTPLLHRPRSPLHTVRRDRAPEIGVSQQRPSPSAKGEPSPGYTSASASLPNSRRSSPVNERSNAFIDQTRDRSPPHRTPIRCQPRNSDYPKLREDRSGSLKDKPRHEEVRPRVPALDHASTATERRSTDRDDRRRSFDAQLTGNANKPGAFHPNSVPTQPKAYNAALTQAPPSGPSHGLRILPQPNRGSNISLLSAPTRPRGGASFKENSWLASSARRGGASIGLHGSPPTGPRNSLPPTTPIADTNRQSSGRQNSVPGNTQSRVQKVPNHLSGLRAIVTEGRPFPSGLNSSMEKRLSQLDTDKDRLVEQTIDHRRLIRLGAREWDKLDRESSICALKSELAEGHLQRISDSGSIHLSTTF</sequence>
<dbReference type="AlphaFoldDB" id="A0A2V5HNE6"/>
<dbReference type="STRING" id="1450538.A0A2V5HNE6"/>
<feature type="compositionally biased region" description="Basic residues" evidence="1">
    <location>
        <begin position="26"/>
        <end position="38"/>
    </location>
</feature>
<feature type="compositionally biased region" description="Polar residues" evidence="1">
    <location>
        <begin position="404"/>
        <end position="436"/>
    </location>
</feature>
<protein>
    <recommendedName>
        <fullName evidence="4">Serine/arginine repetitive matrix protein 1</fullName>
    </recommendedName>
</protein>
<feature type="compositionally biased region" description="Basic residues" evidence="1">
    <location>
        <begin position="175"/>
        <end position="185"/>
    </location>
</feature>
<feature type="compositionally biased region" description="Basic and acidic residues" evidence="1">
    <location>
        <begin position="1"/>
        <end position="16"/>
    </location>
</feature>
<feature type="compositionally biased region" description="Polar residues" evidence="1">
    <location>
        <begin position="212"/>
        <end position="237"/>
    </location>
</feature>
<organism evidence="2 3">
    <name type="scientific">Aspergillus violaceofuscus (strain CBS 115571)</name>
    <dbReference type="NCBI Taxonomy" id="1450538"/>
    <lineage>
        <taxon>Eukaryota</taxon>
        <taxon>Fungi</taxon>
        <taxon>Dikarya</taxon>
        <taxon>Ascomycota</taxon>
        <taxon>Pezizomycotina</taxon>
        <taxon>Eurotiomycetes</taxon>
        <taxon>Eurotiomycetidae</taxon>
        <taxon>Eurotiales</taxon>
        <taxon>Aspergillaceae</taxon>
        <taxon>Aspergillus</taxon>
    </lineage>
</organism>
<keyword evidence="3" id="KW-1185">Reference proteome</keyword>
<dbReference type="Proteomes" id="UP000249829">
    <property type="component" value="Unassembled WGS sequence"/>
</dbReference>
<dbReference type="OMA" id="QAHESRM"/>
<proteinExistence type="predicted"/>
<gene>
    <name evidence="2" type="ORF">BO99DRAFT_388067</name>
</gene>
<evidence type="ECO:0000313" key="3">
    <source>
        <dbReference type="Proteomes" id="UP000249829"/>
    </source>
</evidence>
<feature type="compositionally biased region" description="Basic and acidic residues" evidence="1">
    <location>
        <begin position="259"/>
        <end position="282"/>
    </location>
</feature>
<feature type="region of interest" description="Disordered" evidence="1">
    <location>
        <begin position="1"/>
        <end position="439"/>
    </location>
</feature>
<name>A0A2V5HNE6_ASPV1</name>
<evidence type="ECO:0000313" key="2">
    <source>
        <dbReference type="EMBL" id="PYI17770.1"/>
    </source>
</evidence>
<feature type="compositionally biased region" description="Basic residues" evidence="1">
    <location>
        <begin position="54"/>
        <end position="70"/>
    </location>
</feature>